<dbReference type="EMBL" id="QGKX02001521">
    <property type="protein sequence ID" value="KAF3509379.1"/>
    <property type="molecule type" value="Genomic_DNA"/>
</dbReference>
<evidence type="ECO:0000313" key="2">
    <source>
        <dbReference type="EMBL" id="KAF3509379.1"/>
    </source>
</evidence>
<feature type="region of interest" description="Disordered" evidence="1">
    <location>
        <begin position="73"/>
        <end position="98"/>
    </location>
</feature>
<reference evidence="2" key="1">
    <citation type="submission" date="2019-12" db="EMBL/GenBank/DDBJ databases">
        <title>Genome sequencing and annotation of Brassica cretica.</title>
        <authorList>
            <person name="Studholme D.J."/>
            <person name="Sarris P."/>
        </authorList>
    </citation>
    <scope>NUCLEOTIDE SEQUENCE</scope>
    <source>
        <strain evidence="2">PFS-109/04</strain>
        <tissue evidence="2">Leaf</tissue>
    </source>
</reference>
<evidence type="ECO:0000313" key="3">
    <source>
        <dbReference type="Proteomes" id="UP000712600"/>
    </source>
</evidence>
<feature type="compositionally biased region" description="Polar residues" evidence="1">
    <location>
        <begin position="86"/>
        <end position="98"/>
    </location>
</feature>
<comment type="caution">
    <text evidence="2">The sequence shown here is derived from an EMBL/GenBank/DDBJ whole genome shotgun (WGS) entry which is preliminary data.</text>
</comment>
<protein>
    <submittedName>
        <fullName evidence="2">Uncharacterized protein</fullName>
    </submittedName>
</protein>
<evidence type="ECO:0000256" key="1">
    <source>
        <dbReference type="SAM" id="MobiDB-lite"/>
    </source>
</evidence>
<gene>
    <name evidence="2" type="ORF">F2Q69_00008172</name>
</gene>
<sequence length="98" mass="10835">MIRIAALRVAIAITDLVPVSAFTLRRTIHTRITITIVPVAPGVSLVCHGDLGLFFLASCCFKLLTKTYHRDKPATRRKLRHHDGDSLSTPLDLSISRS</sequence>
<name>A0A8S9P162_BRACR</name>
<organism evidence="2 3">
    <name type="scientific">Brassica cretica</name>
    <name type="common">Mustard</name>
    <dbReference type="NCBI Taxonomy" id="69181"/>
    <lineage>
        <taxon>Eukaryota</taxon>
        <taxon>Viridiplantae</taxon>
        <taxon>Streptophyta</taxon>
        <taxon>Embryophyta</taxon>
        <taxon>Tracheophyta</taxon>
        <taxon>Spermatophyta</taxon>
        <taxon>Magnoliopsida</taxon>
        <taxon>eudicotyledons</taxon>
        <taxon>Gunneridae</taxon>
        <taxon>Pentapetalae</taxon>
        <taxon>rosids</taxon>
        <taxon>malvids</taxon>
        <taxon>Brassicales</taxon>
        <taxon>Brassicaceae</taxon>
        <taxon>Brassiceae</taxon>
        <taxon>Brassica</taxon>
    </lineage>
</organism>
<proteinExistence type="predicted"/>
<accession>A0A8S9P162</accession>
<dbReference type="Proteomes" id="UP000712600">
    <property type="component" value="Unassembled WGS sequence"/>
</dbReference>
<dbReference type="AlphaFoldDB" id="A0A8S9P162"/>